<accession>A0A6G0U527</accession>
<organism evidence="1 2">
    <name type="scientific">Aphis glycines</name>
    <name type="common">Soybean aphid</name>
    <dbReference type="NCBI Taxonomy" id="307491"/>
    <lineage>
        <taxon>Eukaryota</taxon>
        <taxon>Metazoa</taxon>
        <taxon>Ecdysozoa</taxon>
        <taxon>Arthropoda</taxon>
        <taxon>Hexapoda</taxon>
        <taxon>Insecta</taxon>
        <taxon>Pterygota</taxon>
        <taxon>Neoptera</taxon>
        <taxon>Paraneoptera</taxon>
        <taxon>Hemiptera</taxon>
        <taxon>Sternorrhyncha</taxon>
        <taxon>Aphidomorpha</taxon>
        <taxon>Aphidoidea</taxon>
        <taxon>Aphididae</taxon>
        <taxon>Aphidini</taxon>
        <taxon>Aphis</taxon>
        <taxon>Aphis</taxon>
    </lineage>
</organism>
<evidence type="ECO:0000313" key="2">
    <source>
        <dbReference type="Proteomes" id="UP000475862"/>
    </source>
</evidence>
<name>A0A6G0U527_APHGL</name>
<comment type="caution">
    <text evidence="1">The sequence shown here is derived from an EMBL/GenBank/DDBJ whole genome shotgun (WGS) entry which is preliminary data.</text>
</comment>
<protein>
    <submittedName>
        <fullName evidence="1">Uncharacterized protein</fullName>
    </submittedName>
</protein>
<proteinExistence type="predicted"/>
<dbReference type="OrthoDB" id="2156623at2759"/>
<keyword evidence="2" id="KW-1185">Reference proteome</keyword>
<evidence type="ECO:0000313" key="1">
    <source>
        <dbReference type="EMBL" id="KAE9544057.1"/>
    </source>
</evidence>
<reference evidence="1 2" key="1">
    <citation type="submission" date="2019-08" db="EMBL/GenBank/DDBJ databases">
        <title>The genome of the soybean aphid Biotype 1, its phylome, world population structure and adaptation to the North American continent.</title>
        <authorList>
            <person name="Giordano R."/>
            <person name="Donthu R.K."/>
            <person name="Hernandez A.G."/>
            <person name="Wright C.L."/>
            <person name="Zimin A.V."/>
        </authorList>
    </citation>
    <scope>NUCLEOTIDE SEQUENCE [LARGE SCALE GENOMIC DNA]</scope>
    <source>
        <tissue evidence="1">Whole aphids</tissue>
    </source>
</reference>
<sequence length="274" mass="32595">MIKIFVELIIITYSNAKYIMRTFAPNKMKRLNSLGTVYNILAIRIHLINGNNIVFRLFEKKLQLIYHFVVYINTKNYTFKCKTCYVTLHYYNNLLLQFTYILIIKDKLTYKQNYRKISNDIIMASVVFNSYPIIEITMAHKSVLHNILYCRTSTHLYGISFYYLNTSRNGSLSCVFVFKTNFKNERLLLQDTYKTFTLRYFNETPLKNNNWKLTSSKIANIKTNLSKLLNVKYRGFYKYIISHCELHIDNNNKLITYAKQLKKVDGNQHFKNCS</sequence>
<gene>
    <name evidence="1" type="ORF">AGLY_001746</name>
</gene>
<dbReference type="EMBL" id="VYZN01000003">
    <property type="protein sequence ID" value="KAE9544057.1"/>
    <property type="molecule type" value="Genomic_DNA"/>
</dbReference>
<dbReference type="AlphaFoldDB" id="A0A6G0U527"/>
<dbReference type="Proteomes" id="UP000475862">
    <property type="component" value="Unassembled WGS sequence"/>
</dbReference>